<proteinExistence type="predicted"/>
<reference evidence="1" key="1">
    <citation type="journal article" date="2020" name="Nature">
        <title>Giant virus diversity and host interactions through global metagenomics.</title>
        <authorList>
            <person name="Schulz F."/>
            <person name="Roux S."/>
            <person name="Paez-Espino D."/>
            <person name="Jungbluth S."/>
            <person name="Walsh D.A."/>
            <person name="Denef V.J."/>
            <person name="McMahon K.D."/>
            <person name="Konstantinidis K.T."/>
            <person name="Eloe-Fadrosh E.A."/>
            <person name="Kyrpides N.C."/>
            <person name="Woyke T."/>
        </authorList>
    </citation>
    <scope>NUCLEOTIDE SEQUENCE</scope>
    <source>
        <strain evidence="1">GVMAG-M-3300027769-26</strain>
    </source>
</reference>
<dbReference type="EMBL" id="MN740461">
    <property type="protein sequence ID" value="QHU27742.1"/>
    <property type="molecule type" value="Genomic_DNA"/>
</dbReference>
<protein>
    <submittedName>
        <fullName evidence="1">Uncharacterized protein</fullName>
    </submittedName>
</protein>
<evidence type="ECO:0000313" key="1">
    <source>
        <dbReference type="EMBL" id="QHU27742.1"/>
    </source>
</evidence>
<accession>A0A6C0LEV5</accession>
<dbReference type="AlphaFoldDB" id="A0A6C0LEV5"/>
<name>A0A6C0LEV5_9ZZZZ</name>
<sequence>MDITQHFAYFNDLNLDLQTLILSKIRNPINKDLEADIIDYKDVRETIIAEYEKKGYDYDIEGMFYIYYQIENDLIRFFNDDVATNDLITENNISKLERILSIKNKLEKNKDNVITSLMNGNDNLNVISRINILIGAMTCEERRQFLKLFPA</sequence>
<organism evidence="1">
    <name type="scientific">viral metagenome</name>
    <dbReference type="NCBI Taxonomy" id="1070528"/>
    <lineage>
        <taxon>unclassified sequences</taxon>
        <taxon>metagenomes</taxon>
        <taxon>organismal metagenomes</taxon>
    </lineage>
</organism>